<dbReference type="OrthoDB" id="5593919at2759"/>
<dbReference type="AlphaFoldDB" id="A0A5J4VZR6"/>
<protein>
    <submittedName>
        <fullName evidence="1">Uncharacterized protein</fullName>
    </submittedName>
</protein>
<proteinExistence type="predicted"/>
<evidence type="ECO:0000313" key="1">
    <source>
        <dbReference type="EMBL" id="KAA6387900.1"/>
    </source>
</evidence>
<accession>A0A5J4VZR6</accession>
<dbReference type="Proteomes" id="UP000324800">
    <property type="component" value="Unassembled WGS sequence"/>
</dbReference>
<sequence length="336" mass="38862">MEHSSFDLKSVDLIQPSCRTDVCDQCNEADQIFLRMQRGKIQFSDLLQIDQTKLIDWTLHMNRATHLRDYHQFRNFALSQGDYTFLIDYKENFKAPTQIIQASHAFYVQRPISCLSSISYKMNRVGQILKQITTILSPVISHTGSFTLKCVAQMFKNDFFSNIEKCYWFSDGGPHFRNQQLVCALLRDTQPLIPNVKFQINYSEPAHGKDEIDALFGNYQTELNENLLEEGISSLIALQESLSQMTFIISLQKEDHLCRHEVIIYDIPCVEDKIDIIRIPGFKQYLSFSREENSIVASHLSNEENAEDTKIKIVIIQKDSTKALKRSTVQIEEDDD</sequence>
<evidence type="ECO:0000313" key="2">
    <source>
        <dbReference type="Proteomes" id="UP000324800"/>
    </source>
</evidence>
<comment type="caution">
    <text evidence="1">The sequence shown here is derived from an EMBL/GenBank/DDBJ whole genome shotgun (WGS) entry which is preliminary data.</text>
</comment>
<dbReference type="EMBL" id="SNRW01004197">
    <property type="protein sequence ID" value="KAA6387900.1"/>
    <property type="molecule type" value="Genomic_DNA"/>
</dbReference>
<gene>
    <name evidence="1" type="ORF">EZS28_016573</name>
</gene>
<organism evidence="1 2">
    <name type="scientific">Streblomastix strix</name>
    <dbReference type="NCBI Taxonomy" id="222440"/>
    <lineage>
        <taxon>Eukaryota</taxon>
        <taxon>Metamonada</taxon>
        <taxon>Preaxostyla</taxon>
        <taxon>Oxymonadida</taxon>
        <taxon>Streblomastigidae</taxon>
        <taxon>Streblomastix</taxon>
    </lineage>
</organism>
<reference evidence="1 2" key="1">
    <citation type="submission" date="2019-03" db="EMBL/GenBank/DDBJ databases">
        <title>Single cell metagenomics reveals metabolic interactions within the superorganism composed of flagellate Streblomastix strix and complex community of Bacteroidetes bacteria on its surface.</title>
        <authorList>
            <person name="Treitli S.C."/>
            <person name="Kolisko M."/>
            <person name="Husnik F."/>
            <person name="Keeling P."/>
            <person name="Hampl V."/>
        </authorList>
    </citation>
    <scope>NUCLEOTIDE SEQUENCE [LARGE SCALE GENOMIC DNA]</scope>
    <source>
        <strain evidence="1">ST1C</strain>
    </source>
</reference>
<name>A0A5J4VZR6_9EUKA</name>